<keyword evidence="5" id="KW-0336">GPI-anchor</keyword>
<keyword evidence="11" id="KW-0482">Metalloprotease</keyword>
<dbReference type="Gene3D" id="2.60.40.1910">
    <property type="match status" value="1"/>
</dbReference>
<keyword evidence="4" id="KW-1003">Cell membrane</keyword>
<evidence type="ECO:0000256" key="13">
    <source>
        <dbReference type="ARBA" id="ARBA00023180"/>
    </source>
</evidence>
<dbReference type="GO" id="GO:0043171">
    <property type="term" value="P:peptide catabolic process"/>
    <property type="evidence" value="ECO:0007669"/>
    <property type="project" value="TreeGrafter"/>
</dbReference>
<dbReference type="VEuPathDB" id="VectorBase:PPAPM1_006290"/>
<dbReference type="VEuPathDB" id="VectorBase:PPAI008938"/>
<keyword evidence="8" id="KW-0732">Signal</keyword>
<evidence type="ECO:0000259" key="15">
    <source>
        <dbReference type="Pfam" id="PF11838"/>
    </source>
</evidence>
<keyword evidence="9" id="KW-0378">Hydrolase</keyword>
<dbReference type="GO" id="GO:0070006">
    <property type="term" value="F:metalloaminopeptidase activity"/>
    <property type="evidence" value="ECO:0007669"/>
    <property type="project" value="TreeGrafter"/>
</dbReference>
<dbReference type="EnsemblMetazoa" id="PPAI008938-RA">
    <property type="protein sequence ID" value="PPAI008938-PA"/>
    <property type="gene ID" value="PPAI008938"/>
</dbReference>
<keyword evidence="6" id="KW-0645">Protease</keyword>
<sequence>MLDHVLGKSTFQKGIRYFLEEMAYDIAEPSDLYRNLQRAVLEDQALPENLTVADFMYPWEHVVGYPLVTIMRNYQSNEIVINQRRFLFQNNEDDPECSCWYIPLSIATATNPDMGNTKPFAWMQRGTKELVLTGSGNHSWTSNDWVLFNVQQTGYYRVNYDTENWRLLATELHQGPPFKIDTLNRAQLIDDSFNFAYSDVIEFPIALNAFLQIQSHLLQFEDIQTFHEVPHPFDG</sequence>
<dbReference type="Gene3D" id="1.10.390.10">
    <property type="entry name" value="Neutral Protease Domain 2"/>
    <property type="match status" value="1"/>
</dbReference>
<dbReference type="SUPFAM" id="SSF55486">
    <property type="entry name" value="Metalloproteases ('zincins'), catalytic domain"/>
    <property type="match status" value="1"/>
</dbReference>
<evidence type="ECO:0000256" key="1">
    <source>
        <dbReference type="ARBA" id="ARBA00001947"/>
    </source>
</evidence>
<name>A0A1B0DKZ4_PHLPP</name>
<dbReference type="Pfam" id="PF11838">
    <property type="entry name" value="ERAP1_C"/>
    <property type="match status" value="1"/>
</dbReference>
<evidence type="ECO:0000256" key="9">
    <source>
        <dbReference type="ARBA" id="ARBA00022801"/>
    </source>
</evidence>
<comment type="similarity">
    <text evidence="3">Belongs to the peptidase M1 family.</text>
</comment>
<comment type="subcellular location">
    <subcellularLocation>
        <location evidence="2">Cell membrane</location>
        <topology evidence="2">Lipid-anchor</topology>
        <topology evidence="2">GPI-anchor</topology>
    </subcellularLocation>
</comment>
<dbReference type="AlphaFoldDB" id="A0A1B0DKZ4"/>
<evidence type="ECO:0000256" key="6">
    <source>
        <dbReference type="ARBA" id="ARBA00022670"/>
    </source>
</evidence>
<keyword evidence="7" id="KW-0479">Metal-binding</keyword>
<dbReference type="FunFam" id="2.60.40.1910:FF:000008">
    <property type="entry name" value="Aminopeptidase"/>
    <property type="match status" value="1"/>
</dbReference>
<evidence type="ECO:0000256" key="2">
    <source>
        <dbReference type="ARBA" id="ARBA00004609"/>
    </source>
</evidence>
<proteinExistence type="inferred from homology"/>
<dbReference type="GO" id="GO:0042277">
    <property type="term" value="F:peptide binding"/>
    <property type="evidence" value="ECO:0007669"/>
    <property type="project" value="TreeGrafter"/>
</dbReference>
<keyword evidence="10" id="KW-0862">Zinc</keyword>
<evidence type="ECO:0000256" key="10">
    <source>
        <dbReference type="ARBA" id="ARBA00022833"/>
    </source>
</evidence>
<keyword evidence="17" id="KW-1185">Reference proteome</keyword>
<dbReference type="GO" id="GO:0005737">
    <property type="term" value="C:cytoplasm"/>
    <property type="evidence" value="ECO:0007669"/>
    <property type="project" value="TreeGrafter"/>
</dbReference>
<comment type="cofactor">
    <cofactor evidence="1">
        <name>Zn(2+)</name>
        <dbReference type="ChEBI" id="CHEBI:29105"/>
    </cofactor>
</comment>
<evidence type="ECO:0000256" key="3">
    <source>
        <dbReference type="ARBA" id="ARBA00010136"/>
    </source>
</evidence>
<dbReference type="EMBL" id="AJVK01068779">
    <property type="status" value="NOT_ANNOTATED_CDS"/>
    <property type="molecule type" value="Genomic_DNA"/>
</dbReference>
<keyword evidence="12" id="KW-0472">Membrane</keyword>
<evidence type="ECO:0000256" key="7">
    <source>
        <dbReference type="ARBA" id="ARBA00022723"/>
    </source>
</evidence>
<evidence type="ECO:0000256" key="5">
    <source>
        <dbReference type="ARBA" id="ARBA00022622"/>
    </source>
</evidence>
<dbReference type="GO" id="GO:0005886">
    <property type="term" value="C:plasma membrane"/>
    <property type="evidence" value="ECO:0007669"/>
    <property type="project" value="UniProtKB-SubCell"/>
</dbReference>
<dbReference type="PANTHER" id="PTHR11533">
    <property type="entry name" value="PROTEASE M1 ZINC METALLOPROTEASE"/>
    <property type="match status" value="1"/>
</dbReference>
<evidence type="ECO:0000256" key="8">
    <source>
        <dbReference type="ARBA" id="ARBA00022729"/>
    </source>
</evidence>
<evidence type="ECO:0000256" key="14">
    <source>
        <dbReference type="ARBA" id="ARBA00023288"/>
    </source>
</evidence>
<dbReference type="InterPro" id="IPR050344">
    <property type="entry name" value="Peptidase_M1_aminopeptidases"/>
</dbReference>
<accession>A0A1B0DKZ4</accession>
<organism evidence="16 17">
    <name type="scientific">Phlebotomus papatasi</name>
    <name type="common">Sandfly</name>
    <dbReference type="NCBI Taxonomy" id="29031"/>
    <lineage>
        <taxon>Eukaryota</taxon>
        <taxon>Metazoa</taxon>
        <taxon>Ecdysozoa</taxon>
        <taxon>Arthropoda</taxon>
        <taxon>Hexapoda</taxon>
        <taxon>Insecta</taxon>
        <taxon>Pterygota</taxon>
        <taxon>Neoptera</taxon>
        <taxon>Endopterygota</taxon>
        <taxon>Diptera</taxon>
        <taxon>Nematocera</taxon>
        <taxon>Psychodoidea</taxon>
        <taxon>Psychodidae</taxon>
        <taxon>Phlebotomus</taxon>
        <taxon>Phlebotomus</taxon>
    </lineage>
</organism>
<keyword evidence="13" id="KW-0325">Glycoprotein</keyword>
<evidence type="ECO:0000256" key="12">
    <source>
        <dbReference type="ARBA" id="ARBA00023136"/>
    </source>
</evidence>
<evidence type="ECO:0000313" key="16">
    <source>
        <dbReference type="EnsemblMetazoa" id="PPAI008938-PA"/>
    </source>
</evidence>
<dbReference type="Proteomes" id="UP000092462">
    <property type="component" value="Unassembled WGS sequence"/>
</dbReference>
<dbReference type="GO" id="GO:0006508">
    <property type="term" value="P:proteolysis"/>
    <property type="evidence" value="ECO:0007669"/>
    <property type="project" value="UniProtKB-KW"/>
</dbReference>
<dbReference type="PANTHER" id="PTHR11533:SF290">
    <property type="entry name" value="AMINOPEPTIDASE"/>
    <property type="match status" value="1"/>
</dbReference>
<dbReference type="GO" id="GO:0098552">
    <property type="term" value="C:side of membrane"/>
    <property type="evidence" value="ECO:0007669"/>
    <property type="project" value="UniProtKB-KW"/>
</dbReference>
<evidence type="ECO:0000313" key="17">
    <source>
        <dbReference type="Proteomes" id="UP000092462"/>
    </source>
</evidence>
<evidence type="ECO:0000256" key="11">
    <source>
        <dbReference type="ARBA" id="ARBA00023049"/>
    </source>
</evidence>
<feature type="domain" description="ERAP1-like C-terminal" evidence="15">
    <location>
        <begin position="145"/>
        <end position="213"/>
    </location>
</feature>
<dbReference type="InterPro" id="IPR027268">
    <property type="entry name" value="Peptidase_M4/M1_CTD_sf"/>
</dbReference>
<dbReference type="Gene3D" id="1.25.50.20">
    <property type="match status" value="1"/>
</dbReference>
<dbReference type="InterPro" id="IPR024571">
    <property type="entry name" value="ERAP1-like_C_dom"/>
</dbReference>
<protein>
    <recommendedName>
        <fullName evidence="15">ERAP1-like C-terminal domain-containing protein</fullName>
    </recommendedName>
</protein>
<dbReference type="GO" id="GO:0008270">
    <property type="term" value="F:zinc ion binding"/>
    <property type="evidence" value="ECO:0007669"/>
    <property type="project" value="TreeGrafter"/>
</dbReference>
<keyword evidence="14" id="KW-0449">Lipoprotein</keyword>
<dbReference type="GO" id="GO:0005615">
    <property type="term" value="C:extracellular space"/>
    <property type="evidence" value="ECO:0007669"/>
    <property type="project" value="TreeGrafter"/>
</dbReference>
<evidence type="ECO:0000256" key="4">
    <source>
        <dbReference type="ARBA" id="ARBA00022475"/>
    </source>
</evidence>
<reference evidence="16" key="1">
    <citation type="submission" date="2022-08" db="UniProtKB">
        <authorList>
            <consortium name="EnsemblMetazoa"/>
        </authorList>
    </citation>
    <scope>IDENTIFICATION</scope>
    <source>
        <strain evidence="16">Israel</strain>
    </source>
</reference>